<dbReference type="InterPro" id="IPR041183">
    <property type="entry name" value="Cyclophilin-like"/>
</dbReference>
<gene>
    <name evidence="2" type="ORF">PNO31109_02517</name>
</gene>
<evidence type="ECO:0000313" key="3">
    <source>
        <dbReference type="Proteomes" id="UP000367825"/>
    </source>
</evidence>
<dbReference type="Proteomes" id="UP000367825">
    <property type="component" value="Unassembled WGS sequence"/>
</dbReference>
<organism evidence="2 3">
    <name type="scientific">Pandoraea nosoerga</name>
    <dbReference type="NCBI Taxonomy" id="2508296"/>
    <lineage>
        <taxon>Bacteria</taxon>
        <taxon>Pseudomonadati</taxon>
        <taxon>Pseudomonadota</taxon>
        <taxon>Betaproteobacteria</taxon>
        <taxon>Burkholderiales</taxon>
        <taxon>Burkholderiaceae</taxon>
        <taxon>Pandoraea</taxon>
    </lineage>
</organism>
<name>A0A5E4VD42_9BURK</name>
<feature type="domain" description="Cyclophilin-like" evidence="1">
    <location>
        <begin position="43"/>
        <end position="150"/>
    </location>
</feature>
<accession>A0A5E4VD42</accession>
<dbReference type="EMBL" id="CABPSC010000009">
    <property type="protein sequence ID" value="VVE08820.1"/>
    <property type="molecule type" value="Genomic_DNA"/>
</dbReference>
<sequence length="155" mass="16748">MEGARTGDAMSMTRRTILFAAAFSLASAAYSQSAQKTMKIKFTLSGTPVVAVLEDNATTRDFLALLPLKVKLEDFAATEKIAYLSSKLSTKDAPSAIVPKAGDVTYYAPWGNLALFHKDFRRSPELVKLGRIVEGFDALKVAGTAEITIERADAQ</sequence>
<reference evidence="2 3" key="1">
    <citation type="submission" date="2019-08" db="EMBL/GenBank/DDBJ databases">
        <authorList>
            <person name="Peeters C."/>
        </authorList>
    </citation>
    <scope>NUCLEOTIDE SEQUENCE [LARGE SCALE GENOMIC DNA]</scope>
    <source>
        <strain evidence="2 3">LMG 31109</strain>
    </source>
</reference>
<dbReference type="AlphaFoldDB" id="A0A5E4VD42"/>
<proteinExistence type="predicted"/>
<keyword evidence="3" id="KW-1185">Reference proteome</keyword>
<dbReference type="InterPro" id="IPR029000">
    <property type="entry name" value="Cyclophilin-like_dom_sf"/>
</dbReference>
<dbReference type="Gene3D" id="2.40.100.20">
    <property type="match status" value="1"/>
</dbReference>
<protein>
    <recommendedName>
        <fullName evidence="1">Cyclophilin-like domain-containing protein</fullName>
    </recommendedName>
</protein>
<dbReference type="SUPFAM" id="SSF50891">
    <property type="entry name" value="Cyclophilin-like"/>
    <property type="match status" value="1"/>
</dbReference>
<evidence type="ECO:0000313" key="2">
    <source>
        <dbReference type="EMBL" id="VVE08820.1"/>
    </source>
</evidence>
<dbReference type="RefSeq" id="WP_241013939.1">
    <property type="nucleotide sequence ID" value="NZ_JABVXY010000009.1"/>
</dbReference>
<evidence type="ECO:0000259" key="1">
    <source>
        <dbReference type="Pfam" id="PF18050"/>
    </source>
</evidence>
<dbReference type="Pfam" id="PF18050">
    <property type="entry name" value="Cyclophil_like2"/>
    <property type="match status" value="1"/>
</dbReference>